<accession>A0A3R7L6W9</accession>
<protein>
    <submittedName>
        <fullName evidence="2">Uncharacterized protein</fullName>
    </submittedName>
</protein>
<dbReference type="InterPro" id="IPR029248">
    <property type="entry name" value="TMEM107"/>
</dbReference>
<keyword evidence="1" id="KW-1133">Transmembrane helix</keyword>
<sequence length="163" mass="18141">MYRVYTSPQRLLCGYNLTFLRRSNLSLLIPFRLFMMVVYFTALVCAANGSDAMIRGGSLAPGYSEDEYRFLRRATDGCLAGSFLCLFFNSWGVVTARTLRSGLMNLTHGCCHAAAAVLLIVAWHLGAGAERIWHVFYIFGIIPTGLEAIALLESYSRGTDNFF</sequence>
<dbReference type="Pfam" id="PF14995">
    <property type="entry name" value="TMEM107"/>
    <property type="match status" value="1"/>
</dbReference>
<evidence type="ECO:0000313" key="2">
    <source>
        <dbReference type="EMBL" id="RNF17421.1"/>
    </source>
</evidence>
<feature type="transmembrane region" description="Helical" evidence="1">
    <location>
        <begin position="132"/>
        <end position="152"/>
    </location>
</feature>
<dbReference type="GeneID" id="40318449"/>
<dbReference type="EMBL" id="MKKU01000262">
    <property type="protein sequence ID" value="RNF17421.1"/>
    <property type="molecule type" value="Genomic_DNA"/>
</dbReference>
<proteinExistence type="predicted"/>
<keyword evidence="1" id="KW-0812">Transmembrane</keyword>
<feature type="transmembrane region" description="Helical" evidence="1">
    <location>
        <begin position="31"/>
        <end position="54"/>
    </location>
</feature>
<gene>
    <name evidence="2" type="ORF">Tco025E_04838</name>
</gene>
<evidence type="ECO:0000256" key="1">
    <source>
        <dbReference type="SAM" id="Phobius"/>
    </source>
</evidence>
<comment type="caution">
    <text evidence="2">The sequence shown here is derived from an EMBL/GenBank/DDBJ whole genome shotgun (WGS) entry which is preliminary data.</text>
</comment>
<organism evidence="2 3">
    <name type="scientific">Trypanosoma conorhini</name>
    <dbReference type="NCBI Taxonomy" id="83891"/>
    <lineage>
        <taxon>Eukaryota</taxon>
        <taxon>Discoba</taxon>
        <taxon>Euglenozoa</taxon>
        <taxon>Kinetoplastea</taxon>
        <taxon>Metakinetoplastina</taxon>
        <taxon>Trypanosomatida</taxon>
        <taxon>Trypanosomatidae</taxon>
        <taxon>Trypanosoma</taxon>
    </lineage>
</organism>
<dbReference type="RefSeq" id="XP_029228137.1">
    <property type="nucleotide sequence ID" value="XM_029371743.1"/>
</dbReference>
<keyword evidence="1" id="KW-0472">Membrane</keyword>
<feature type="transmembrane region" description="Helical" evidence="1">
    <location>
        <begin position="74"/>
        <end position="94"/>
    </location>
</feature>
<dbReference type="OrthoDB" id="256636at2759"/>
<name>A0A3R7L6W9_9TRYP</name>
<keyword evidence="3" id="KW-1185">Reference proteome</keyword>
<evidence type="ECO:0000313" key="3">
    <source>
        <dbReference type="Proteomes" id="UP000284403"/>
    </source>
</evidence>
<dbReference type="Proteomes" id="UP000284403">
    <property type="component" value="Unassembled WGS sequence"/>
</dbReference>
<dbReference type="AlphaFoldDB" id="A0A3R7L6W9"/>
<feature type="transmembrane region" description="Helical" evidence="1">
    <location>
        <begin position="106"/>
        <end position="126"/>
    </location>
</feature>
<reference evidence="2 3" key="1">
    <citation type="journal article" date="2018" name="BMC Genomics">
        <title>Genomic comparison of Trypanosoma conorhini and Trypanosoma rangeli to Trypanosoma cruzi strains of high and low virulence.</title>
        <authorList>
            <person name="Bradwell K.R."/>
            <person name="Koparde V.N."/>
            <person name="Matveyev A.V."/>
            <person name="Serrano M.G."/>
            <person name="Alves J.M."/>
            <person name="Parikh H."/>
            <person name="Huang B."/>
            <person name="Lee V."/>
            <person name="Espinosa-Alvarez O."/>
            <person name="Ortiz P.A."/>
            <person name="Costa-Martins A.G."/>
            <person name="Teixeira M.M."/>
            <person name="Buck G.A."/>
        </authorList>
    </citation>
    <scope>NUCLEOTIDE SEQUENCE [LARGE SCALE GENOMIC DNA]</scope>
    <source>
        <strain evidence="2 3">025E</strain>
    </source>
</reference>